<dbReference type="OrthoDB" id="2426396at2759"/>
<evidence type="ECO:0000256" key="2">
    <source>
        <dbReference type="SAM" id="SignalP"/>
    </source>
</evidence>
<reference evidence="3" key="2">
    <citation type="journal article" date="2022" name="Microb. Genom.">
        <title>A chromosome-scale genome assembly of the tomato pathogen Cladosporium fulvum reveals a compartmentalized genome architecture and the presence of a dispensable chromosome.</title>
        <authorList>
            <person name="Zaccaron A.Z."/>
            <person name="Chen L.H."/>
            <person name="Samaras A."/>
            <person name="Stergiopoulos I."/>
        </authorList>
    </citation>
    <scope>NUCLEOTIDE SEQUENCE</scope>
    <source>
        <strain evidence="3">Race5_Kim</strain>
    </source>
</reference>
<evidence type="ECO:0000313" key="3">
    <source>
        <dbReference type="EMBL" id="UJO24277.1"/>
    </source>
</evidence>
<dbReference type="GeneID" id="71993302"/>
<name>A0A9Q8PKV3_PASFU</name>
<sequence>MRGLTKLLSLPASLLILALGQCADAQDPQWRYNLPRNAKYYPEDESHVKRGLEAQERLQWHAPQGVRKMGDDAGEKFFLDYWDFGEQVATDSGSSLDVSALRRPVIYEDATGCDNDTGTCRLHAPFRGQANHERSPFYKIFGRSNFKREFECPTGTNSCSNVGSDLCCQSSETCVNTDDGVGCCPNGASCGQEVAECDTGAGYSSCPDSSNRGCCLPDFECLDTGCVFYGTSTVVATATPATVPAGTINPTTMTERPEGTTVIVAGEGSTTTVTITNQGTTVTTTVISPTTIIIGASSTSCSSEFFSCPSSLGGGCCRNGQGCATNNSCPDLTTTTSATARPPDRPTSSADSSITAADTTITSQPAAGGTDSCPTGFYMCSAVYLGGCCRVDRNCDTTSCPEGDRTAVVTSGVTIEAGAGATGRCASAWSSCGADVGGGCCPPGFNCGVSCVAETGGQTTARVAASGGAVVGVGRYGSSFWGVGVLVGVGMVWL</sequence>
<dbReference type="RefSeq" id="XP_047768643.1">
    <property type="nucleotide sequence ID" value="XM_047912572.1"/>
</dbReference>
<proteinExistence type="predicted"/>
<dbReference type="EMBL" id="CP090174">
    <property type="protein sequence ID" value="UJO24277.1"/>
    <property type="molecule type" value="Genomic_DNA"/>
</dbReference>
<feature type="compositionally biased region" description="Low complexity" evidence="1">
    <location>
        <begin position="347"/>
        <end position="363"/>
    </location>
</feature>
<dbReference type="PANTHER" id="PTHR39599:SF1">
    <property type="entry name" value="GPI-ANCHORED PROTEIN (EUROFUNG)"/>
    <property type="match status" value="1"/>
</dbReference>
<feature type="chain" id="PRO_5040135548" description="GPI anchored protein" evidence="2">
    <location>
        <begin position="26"/>
        <end position="494"/>
    </location>
</feature>
<evidence type="ECO:0000256" key="1">
    <source>
        <dbReference type="SAM" id="MobiDB-lite"/>
    </source>
</evidence>
<organism evidence="3 4">
    <name type="scientific">Passalora fulva</name>
    <name type="common">Tomato leaf mold</name>
    <name type="synonym">Cladosporium fulvum</name>
    <dbReference type="NCBI Taxonomy" id="5499"/>
    <lineage>
        <taxon>Eukaryota</taxon>
        <taxon>Fungi</taxon>
        <taxon>Dikarya</taxon>
        <taxon>Ascomycota</taxon>
        <taxon>Pezizomycotina</taxon>
        <taxon>Dothideomycetes</taxon>
        <taxon>Dothideomycetidae</taxon>
        <taxon>Mycosphaerellales</taxon>
        <taxon>Mycosphaerellaceae</taxon>
        <taxon>Fulvia</taxon>
    </lineage>
</organism>
<reference evidence="3" key="1">
    <citation type="submission" date="2021-12" db="EMBL/GenBank/DDBJ databases">
        <authorList>
            <person name="Zaccaron A."/>
            <person name="Stergiopoulos I."/>
        </authorList>
    </citation>
    <scope>NUCLEOTIDE SEQUENCE</scope>
    <source>
        <strain evidence="3">Race5_Kim</strain>
    </source>
</reference>
<evidence type="ECO:0000313" key="4">
    <source>
        <dbReference type="Proteomes" id="UP000756132"/>
    </source>
</evidence>
<evidence type="ECO:0008006" key="5">
    <source>
        <dbReference type="Google" id="ProtNLM"/>
    </source>
</evidence>
<protein>
    <recommendedName>
        <fullName evidence="5">GPI anchored protein</fullName>
    </recommendedName>
</protein>
<feature type="region of interest" description="Disordered" evidence="1">
    <location>
        <begin position="335"/>
        <end position="368"/>
    </location>
</feature>
<gene>
    <name evidence="3" type="ORF">CLAFUR5_13424</name>
</gene>
<accession>A0A9Q8PKV3</accession>
<dbReference type="PANTHER" id="PTHR39599">
    <property type="entry name" value="GPI-ANCHORED PROTEIN (EUROFUNG)-RELATED-RELATED"/>
    <property type="match status" value="1"/>
</dbReference>
<feature type="signal peptide" evidence="2">
    <location>
        <begin position="1"/>
        <end position="25"/>
    </location>
</feature>
<dbReference type="AlphaFoldDB" id="A0A9Q8PKV3"/>
<dbReference type="KEGG" id="ffu:CLAFUR5_13424"/>
<keyword evidence="4" id="KW-1185">Reference proteome</keyword>
<keyword evidence="2" id="KW-0732">Signal</keyword>
<dbReference type="Proteomes" id="UP000756132">
    <property type="component" value="Chromosome 12"/>
</dbReference>